<comment type="caution">
    <text evidence="1">The sequence shown here is derived from an EMBL/GenBank/DDBJ whole genome shotgun (WGS) entry which is preliminary data.</text>
</comment>
<evidence type="ECO:0000313" key="2">
    <source>
        <dbReference type="Proteomes" id="UP001144204"/>
    </source>
</evidence>
<sequence length="340" mass="40186">MDSNSLLLFFNQKQPRRIRVIENILTGRKTVSTLFWGMRYGILDQLGMFKSLDLNEDHDSLKQLLGLNLLKPTFKNQYLLTQTGLLEQNKIRANYYAPKSLNANFQYNVKRFRARFLLIVQIISEFSFHNVKYYPLQIDFKDAMMVKRWFHTYKHHQLIPKIKHLIESLLNQLPTQVAWQMASTFVGHDEAGQTYLQQSLALKKSVFEIKMMNFDLFCAMIHLIIKDNDPMMMGILNGLKRNLASDSAIKTFQLSEQESLDMVEKKRHIKMSTVQEHILEVAICTPKHKFPFHHFLNHQMMNRLASTYSGAIDDWDYRSLNGHSIDFFYFRLYQIFRSKL</sequence>
<protein>
    <recommendedName>
        <fullName evidence="3">Helicase Helix-turn-helix domain-containing protein</fullName>
    </recommendedName>
</protein>
<name>A0A9W6B1F2_9LACO</name>
<keyword evidence="2" id="KW-1185">Reference proteome</keyword>
<dbReference type="AlphaFoldDB" id="A0A9W6B1F2"/>
<evidence type="ECO:0000313" key="1">
    <source>
        <dbReference type="EMBL" id="GLB46893.1"/>
    </source>
</evidence>
<reference evidence="1" key="2">
    <citation type="journal article" date="2023" name="PLoS ONE">
        <title>Philodulcilactobacillus myokoensis gen. nov., sp. nov., a fructophilic, acidophilic, and agar-phobic lactic acid bacterium isolated from fermented vegetable extracts.</title>
        <authorList>
            <person name="Kouya T."/>
            <person name="Ishiyama Y."/>
            <person name="Ohashi S."/>
            <person name="Kumakubo R."/>
            <person name="Yamazaki T."/>
            <person name="Otaki T."/>
        </authorList>
    </citation>
    <scope>NUCLEOTIDE SEQUENCE</scope>
    <source>
        <strain evidence="1">WR16-4</strain>
    </source>
</reference>
<gene>
    <name evidence="1" type="ORF">WR164_08720</name>
</gene>
<accession>A0A9W6B1F2</accession>
<organism evidence="1 2">
    <name type="scientific">Philodulcilactobacillus myokoensis</name>
    <dbReference type="NCBI Taxonomy" id="2929573"/>
    <lineage>
        <taxon>Bacteria</taxon>
        <taxon>Bacillati</taxon>
        <taxon>Bacillota</taxon>
        <taxon>Bacilli</taxon>
        <taxon>Lactobacillales</taxon>
        <taxon>Lactobacillaceae</taxon>
        <taxon>Philodulcilactobacillus</taxon>
    </lineage>
</organism>
<proteinExistence type="predicted"/>
<dbReference type="EMBL" id="BRPL01000002">
    <property type="protein sequence ID" value="GLB46893.1"/>
    <property type="molecule type" value="Genomic_DNA"/>
</dbReference>
<dbReference type="RefSeq" id="WP_286136355.1">
    <property type="nucleotide sequence ID" value="NZ_BRPL01000002.1"/>
</dbReference>
<dbReference type="Proteomes" id="UP001144204">
    <property type="component" value="Unassembled WGS sequence"/>
</dbReference>
<evidence type="ECO:0008006" key="3">
    <source>
        <dbReference type="Google" id="ProtNLM"/>
    </source>
</evidence>
<reference evidence="1" key="1">
    <citation type="submission" date="2022-07" db="EMBL/GenBank/DDBJ databases">
        <authorList>
            <person name="Kouya T."/>
            <person name="Ishiyama Y."/>
        </authorList>
    </citation>
    <scope>NUCLEOTIDE SEQUENCE</scope>
    <source>
        <strain evidence="1">WR16-4</strain>
    </source>
</reference>